<reference evidence="3" key="1">
    <citation type="submission" date="2021-01" db="EMBL/GenBank/DDBJ databases">
        <authorList>
            <person name="Corre E."/>
            <person name="Pelletier E."/>
            <person name="Niang G."/>
            <person name="Scheremetjew M."/>
            <person name="Finn R."/>
            <person name="Kale V."/>
            <person name="Holt S."/>
            <person name="Cochrane G."/>
            <person name="Meng A."/>
            <person name="Brown T."/>
            <person name="Cohen L."/>
        </authorList>
    </citation>
    <scope>NUCLEOTIDE SEQUENCE</scope>
    <source>
        <strain evidence="3">CCMP622</strain>
    </source>
</reference>
<protein>
    <submittedName>
        <fullName evidence="3">Uncharacterized protein</fullName>
    </submittedName>
</protein>
<evidence type="ECO:0000256" key="2">
    <source>
        <dbReference type="SAM" id="SignalP"/>
    </source>
</evidence>
<feature type="chain" id="PRO_5031403511" evidence="2">
    <location>
        <begin position="17"/>
        <end position="506"/>
    </location>
</feature>
<keyword evidence="2" id="KW-0732">Signal</keyword>
<gene>
    <name evidence="3" type="ORF">LSP00402_LOCUS8367</name>
</gene>
<name>A0A7S2TN80_9EUKA</name>
<feature type="compositionally biased region" description="Pro residues" evidence="1">
    <location>
        <begin position="169"/>
        <end position="183"/>
    </location>
</feature>
<proteinExistence type="predicted"/>
<dbReference type="EMBL" id="HBHP01013426">
    <property type="protein sequence ID" value="CAD9760829.1"/>
    <property type="molecule type" value="Transcribed_RNA"/>
</dbReference>
<organism evidence="3">
    <name type="scientific">Lotharella oceanica</name>
    <dbReference type="NCBI Taxonomy" id="641309"/>
    <lineage>
        <taxon>Eukaryota</taxon>
        <taxon>Sar</taxon>
        <taxon>Rhizaria</taxon>
        <taxon>Cercozoa</taxon>
        <taxon>Chlorarachniophyceae</taxon>
        <taxon>Lotharella</taxon>
    </lineage>
</organism>
<feature type="signal peptide" evidence="2">
    <location>
        <begin position="1"/>
        <end position="16"/>
    </location>
</feature>
<sequence>MASLLLVMPLQAIALAVPGLTRCRPDTVAGLPCRNRGFGFEGRAFTAMGPQTRRLRKLLRCPAEDRKLIMDYWKQKTIEEINEELTRLGIDRDEASEQELLEALVDEITTLAMKYSSRSKIKEEAESPDAIFAWKDFIRISSLEKAKAAAKKENPFTKLLAIAPDAPDTLPPDHPPASPPPPRVVGNGMSAEELRRRVMGGGTTEVEDLVDRGASSDRGFSSTRSFQSQQAAQETQEKEKEEDILQEAQGRFGRYREPAMPREEQMSILSDYGVRVDQEGWLPSFVMGAPLMVDLEDEVEENETPETKETMWRKKKGFVAQGDLFNCDGELDADAKSCMLEMDLGEGRKGSFMIDTASKDFTDRIRNRKLQALAAGAKPVPVLESGITVDGVLDSNFLSQYDLDIDFSRQAAAFFQPGSLLRHNPSIQCGQQIDLPLENSNGPLTVRARLRRNPEPGVFQTEEDFQEIVAVVSTRHPKSLITPKAAARFKRAPFFQDNIGYDYRLG</sequence>
<feature type="region of interest" description="Disordered" evidence="1">
    <location>
        <begin position="163"/>
        <end position="242"/>
    </location>
</feature>
<accession>A0A7S2TN80</accession>
<dbReference type="AlphaFoldDB" id="A0A7S2TN80"/>
<evidence type="ECO:0000256" key="1">
    <source>
        <dbReference type="SAM" id="MobiDB-lite"/>
    </source>
</evidence>
<evidence type="ECO:0000313" key="3">
    <source>
        <dbReference type="EMBL" id="CAD9760829.1"/>
    </source>
</evidence>